<dbReference type="SUPFAM" id="SSF55729">
    <property type="entry name" value="Acyl-CoA N-acyltransferases (Nat)"/>
    <property type="match status" value="1"/>
</dbReference>
<evidence type="ECO:0000259" key="1">
    <source>
        <dbReference type="PROSITE" id="PS51186"/>
    </source>
</evidence>
<dbReference type="InterPro" id="IPR016181">
    <property type="entry name" value="Acyl_CoA_acyltransferase"/>
</dbReference>
<dbReference type="CDD" id="cd04301">
    <property type="entry name" value="NAT_SF"/>
    <property type="match status" value="1"/>
</dbReference>
<dbReference type="RefSeq" id="WP_261501650.1">
    <property type="nucleotide sequence ID" value="NZ_JAODYH010000008.1"/>
</dbReference>
<dbReference type="EMBL" id="JAODYH010000008">
    <property type="protein sequence ID" value="MCT9812403.1"/>
    <property type="molecule type" value="Genomic_DNA"/>
</dbReference>
<reference evidence="2 3" key="1">
    <citation type="submission" date="2022-09" db="EMBL/GenBank/DDBJ databases">
        <title>Draft genome of isolate Be4.</title>
        <authorList>
            <person name="Sanchez-Castro I."/>
            <person name="Martinez-Rodriguez P."/>
            <person name="Descostes M."/>
            <person name="Merroun M."/>
        </authorList>
    </citation>
    <scope>NUCLEOTIDE SEQUENCE [LARGE SCALE GENOMIC DNA]</scope>
    <source>
        <strain evidence="2 3">Be4</strain>
    </source>
</reference>
<proteinExistence type="predicted"/>
<feature type="domain" description="N-acetyltransferase" evidence="1">
    <location>
        <begin position="1"/>
        <end position="132"/>
    </location>
</feature>
<accession>A0ABT2PQ98</accession>
<protein>
    <submittedName>
        <fullName evidence="2">GNAT family N-acetyltransferase</fullName>
    </submittedName>
</protein>
<evidence type="ECO:0000313" key="2">
    <source>
        <dbReference type="EMBL" id="MCT9812403.1"/>
    </source>
</evidence>
<name>A0ABT2PQ98_9BURK</name>
<dbReference type="PROSITE" id="PS51186">
    <property type="entry name" value="GNAT"/>
    <property type="match status" value="1"/>
</dbReference>
<dbReference type="InterPro" id="IPR000182">
    <property type="entry name" value="GNAT_dom"/>
</dbReference>
<keyword evidence="3" id="KW-1185">Reference proteome</keyword>
<dbReference type="Pfam" id="PF00583">
    <property type="entry name" value="Acetyltransf_1"/>
    <property type="match status" value="1"/>
</dbReference>
<organism evidence="2 3">
    <name type="scientific">Acidovorax bellezanensis</name>
    <dbReference type="NCBI Taxonomy" id="2976702"/>
    <lineage>
        <taxon>Bacteria</taxon>
        <taxon>Pseudomonadati</taxon>
        <taxon>Pseudomonadota</taxon>
        <taxon>Betaproteobacteria</taxon>
        <taxon>Burkholderiales</taxon>
        <taxon>Comamonadaceae</taxon>
        <taxon>Acidovorax</taxon>
    </lineage>
</organism>
<gene>
    <name evidence="2" type="ORF">N0K08_17305</name>
</gene>
<dbReference type="Gene3D" id="3.40.630.30">
    <property type="match status" value="1"/>
</dbReference>
<sequence>MLIIEKIEGFEVISDEILRDIAQRAHGGWSTEYIAKYNGAEVGLLSFDFYQNKMESKIHEIYVLSEFREKGIGRKLLMYAEEVAMELRCFSIALEPHPFDRTVSLDMLISWYARNGYTPLVSNPKMMVKNLVYAVR</sequence>
<dbReference type="Proteomes" id="UP001525968">
    <property type="component" value="Unassembled WGS sequence"/>
</dbReference>
<evidence type="ECO:0000313" key="3">
    <source>
        <dbReference type="Proteomes" id="UP001525968"/>
    </source>
</evidence>
<comment type="caution">
    <text evidence="2">The sequence shown here is derived from an EMBL/GenBank/DDBJ whole genome shotgun (WGS) entry which is preliminary data.</text>
</comment>